<dbReference type="STRING" id="1888891.DSOL_2587"/>
<dbReference type="Gene3D" id="3.40.30.10">
    <property type="entry name" value="Glutaredoxin"/>
    <property type="match status" value="1"/>
</dbReference>
<organism evidence="2 3">
    <name type="scientific">Desulfosporosinus metallidurans</name>
    <dbReference type="NCBI Taxonomy" id="1888891"/>
    <lineage>
        <taxon>Bacteria</taxon>
        <taxon>Bacillati</taxon>
        <taxon>Bacillota</taxon>
        <taxon>Clostridia</taxon>
        <taxon>Eubacteriales</taxon>
        <taxon>Desulfitobacteriaceae</taxon>
        <taxon>Desulfosporosinus</taxon>
    </lineage>
</organism>
<dbReference type="OrthoDB" id="411356at2"/>
<dbReference type="PANTHER" id="PTHR43601">
    <property type="entry name" value="THIOREDOXIN, MITOCHONDRIAL"/>
    <property type="match status" value="1"/>
</dbReference>
<dbReference type="EMBL" id="MLBF01000017">
    <property type="protein sequence ID" value="OLN31562.1"/>
    <property type="molecule type" value="Genomic_DNA"/>
</dbReference>
<dbReference type="CDD" id="cd02947">
    <property type="entry name" value="TRX_family"/>
    <property type="match status" value="1"/>
</dbReference>
<dbReference type="AlphaFoldDB" id="A0A1Q8QW63"/>
<dbReference type="PANTHER" id="PTHR43601:SF3">
    <property type="entry name" value="THIOREDOXIN, MITOCHONDRIAL"/>
    <property type="match status" value="1"/>
</dbReference>
<evidence type="ECO:0000313" key="3">
    <source>
        <dbReference type="Proteomes" id="UP000186102"/>
    </source>
</evidence>
<dbReference type="InterPro" id="IPR036249">
    <property type="entry name" value="Thioredoxin-like_sf"/>
</dbReference>
<reference evidence="2 3" key="1">
    <citation type="submission" date="2016-09" db="EMBL/GenBank/DDBJ databases">
        <title>Complete genome of Desulfosporosinus sp. OL.</title>
        <authorList>
            <person name="Mardanov A."/>
            <person name="Beletsky A."/>
            <person name="Panova A."/>
            <person name="Karnachuk O."/>
            <person name="Ravin N."/>
        </authorList>
    </citation>
    <scope>NUCLEOTIDE SEQUENCE [LARGE SCALE GENOMIC DNA]</scope>
    <source>
        <strain evidence="2 3">OL</strain>
    </source>
</reference>
<keyword evidence="3" id="KW-1185">Reference proteome</keyword>
<proteinExistence type="predicted"/>
<dbReference type="SUPFAM" id="SSF52833">
    <property type="entry name" value="Thioredoxin-like"/>
    <property type="match status" value="1"/>
</dbReference>
<evidence type="ECO:0000313" key="2">
    <source>
        <dbReference type="EMBL" id="OLN31562.1"/>
    </source>
</evidence>
<feature type="domain" description="Thioredoxin" evidence="1">
    <location>
        <begin position="7"/>
        <end position="87"/>
    </location>
</feature>
<accession>A0A1Q8QW63</accession>
<dbReference type="Proteomes" id="UP000186102">
    <property type="component" value="Unassembled WGS sequence"/>
</dbReference>
<sequence length="126" mass="14620">MSIESAVLIQTKEHFERFIAEEKLYILYFSSEDCNVCQAVFPKLMNLVEDYPVKVAKISIGEQMEIAGQSLVFTVPTVLMVYEGREILRESRFIDFQKVERTLNLYMDQVQIEMALDKNFLAPNKA</sequence>
<protein>
    <submittedName>
        <fullName evidence="2">Thioredoxin</fullName>
    </submittedName>
</protein>
<evidence type="ECO:0000259" key="1">
    <source>
        <dbReference type="Pfam" id="PF00085"/>
    </source>
</evidence>
<comment type="caution">
    <text evidence="2">The sequence shown here is derived from an EMBL/GenBank/DDBJ whole genome shotgun (WGS) entry which is preliminary data.</text>
</comment>
<dbReference type="Pfam" id="PF00085">
    <property type="entry name" value="Thioredoxin"/>
    <property type="match status" value="1"/>
</dbReference>
<dbReference type="GO" id="GO:0045454">
    <property type="term" value="P:cell redox homeostasis"/>
    <property type="evidence" value="ECO:0007669"/>
    <property type="project" value="TreeGrafter"/>
</dbReference>
<dbReference type="RefSeq" id="WP_075365177.1">
    <property type="nucleotide sequence ID" value="NZ_MLBF01000017.1"/>
</dbReference>
<gene>
    <name evidence="2" type="ORF">DSOL_2587</name>
</gene>
<dbReference type="InterPro" id="IPR013766">
    <property type="entry name" value="Thioredoxin_domain"/>
</dbReference>
<name>A0A1Q8QW63_9FIRM</name>